<evidence type="ECO:0000256" key="3">
    <source>
        <dbReference type="ARBA" id="ARBA00022755"/>
    </source>
</evidence>
<dbReference type="PANTHER" id="PTHR43369:SF2">
    <property type="entry name" value="PHOSPHORIBOSYLGLYCINAMIDE FORMYLTRANSFERASE"/>
    <property type="match status" value="1"/>
</dbReference>
<dbReference type="KEGG" id="mos:AXE82_04095"/>
<comment type="similarity">
    <text evidence="4">Belongs to the GART family.</text>
</comment>
<dbReference type="GO" id="GO:0005829">
    <property type="term" value="C:cytosol"/>
    <property type="evidence" value="ECO:0007669"/>
    <property type="project" value="TreeGrafter"/>
</dbReference>
<dbReference type="Pfam" id="PF00551">
    <property type="entry name" value="Formyl_trans_N"/>
    <property type="match status" value="1"/>
</dbReference>
<evidence type="ECO:0000256" key="4">
    <source>
        <dbReference type="HAMAP-Rule" id="MF_01930"/>
    </source>
</evidence>
<dbReference type="UniPathway" id="UPA00074">
    <property type="reaction ID" value="UER00126"/>
</dbReference>
<feature type="site" description="Raises pKa of active site His" evidence="4">
    <location>
        <position position="169"/>
    </location>
</feature>
<sequence>MKLNMTNPTPLKIAVLVSGSGSNLQVLIDKQLQQLLNIQIVGVISNKADAYALERIRLANEQQQANIATAVIERDDNGKKYTRVGFEQKALAVLNEWQPDLVVLAGFMRILTPLFIDGVTSKDGLNVPMINLHPSLLPNYKGLDTHTRVLQSGERYHGCSVHLVTSELDAGEVIAQAVTCVNAAENASQLQQRVHAMEHQLLPMVVGLFAERIVSLNNNQLTNRLGLNLPIKLWL</sequence>
<proteinExistence type="inferred from homology"/>
<keyword evidence="9" id="KW-1185">Reference proteome</keyword>
<dbReference type="CDD" id="cd08645">
    <property type="entry name" value="FMT_core_GART"/>
    <property type="match status" value="1"/>
</dbReference>
<keyword evidence="2 4" id="KW-0808">Transferase</keyword>
<dbReference type="InterPro" id="IPR004607">
    <property type="entry name" value="GART"/>
</dbReference>
<feature type="binding site" evidence="4">
    <location>
        <begin position="108"/>
        <end position="111"/>
    </location>
    <ligand>
        <name>(6R)-10-formyltetrahydrofolate</name>
        <dbReference type="ChEBI" id="CHEBI:195366"/>
    </ligand>
</feature>
<dbReference type="InterPro" id="IPR036477">
    <property type="entry name" value="Formyl_transf_N_sf"/>
</dbReference>
<evidence type="ECO:0000313" key="6">
    <source>
        <dbReference type="EMBL" id="OBX63601.1"/>
    </source>
</evidence>
<feature type="binding site" evidence="4">
    <location>
        <position position="83"/>
    </location>
    <ligand>
        <name>(6R)-10-formyltetrahydrofolate</name>
        <dbReference type="ChEBI" id="CHEBI:195366"/>
    </ligand>
</feature>
<feature type="binding site" evidence="4">
    <location>
        <begin position="21"/>
        <end position="23"/>
    </location>
    <ligand>
        <name>N(1)-(5-phospho-beta-D-ribosyl)glycinamide</name>
        <dbReference type="ChEBI" id="CHEBI:143788"/>
    </ligand>
</feature>
<dbReference type="EMBL" id="LZMT01000023">
    <property type="protein sequence ID" value="OBX63601.1"/>
    <property type="molecule type" value="Genomic_DNA"/>
</dbReference>
<evidence type="ECO:0000256" key="2">
    <source>
        <dbReference type="ARBA" id="ARBA00022679"/>
    </source>
</evidence>
<evidence type="ECO:0000259" key="5">
    <source>
        <dbReference type="Pfam" id="PF00551"/>
    </source>
</evidence>
<dbReference type="AlphaFoldDB" id="A0A109WBH2"/>
<feature type="active site" description="Proton donor" evidence="4">
    <location>
        <position position="133"/>
    </location>
</feature>
<comment type="function">
    <text evidence="4">Catalyzes the transfer of a formyl group from 10-formyltetrahydrofolate to 5-phospho-ribosyl-glycinamide (GAR), producing 5-phospho-ribosyl-N-formylglycinamide (FGAR) and tetrahydrofolate.</text>
</comment>
<reference evidence="6 8" key="1">
    <citation type="submission" date="2016-06" db="EMBL/GenBank/DDBJ databases">
        <title>Draft genome of Moraxella osloensis CCUG 67237.</title>
        <authorList>
            <person name="Salva-Serra F."/>
            <person name="Engstrom-Jakobsson H."/>
            <person name="Thorell K."/>
            <person name="Gonzales-Siles L."/>
            <person name="Karlsson R."/>
            <person name="Boulund F."/>
            <person name="Engstrand L."/>
            <person name="Kristiansson E."/>
            <person name="Moore E."/>
        </authorList>
    </citation>
    <scope>NUCLEOTIDE SEQUENCE [LARGE SCALE GENOMIC DNA]</scope>
    <source>
        <strain evidence="6 8">CCUG 67237</strain>
    </source>
</reference>
<keyword evidence="3 4" id="KW-0658">Purine biosynthesis</keyword>
<comment type="catalytic activity">
    <reaction evidence="4">
        <text>N(1)-(5-phospho-beta-D-ribosyl)glycinamide + (6R)-10-formyltetrahydrofolate = N(2)-formyl-N(1)-(5-phospho-beta-D-ribosyl)glycinamide + (6S)-5,6,7,8-tetrahydrofolate + H(+)</text>
        <dbReference type="Rhea" id="RHEA:15053"/>
        <dbReference type="ChEBI" id="CHEBI:15378"/>
        <dbReference type="ChEBI" id="CHEBI:57453"/>
        <dbReference type="ChEBI" id="CHEBI:143788"/>
        <dbReference type="ChEBI" id="CHEBI:147286"/>
        <dbReference type="ChEBI" id="CHEBI:195366"/>
        <dbReference type="EC" id="2.1.2.2"/>
    </reaction>
</comment>
<comment type="pathway">
    <text evidence="1 4">Purine metabolism; IMP biosynthesis via de novo pathway; N(2)-formyl-N(1)-(5-phospho-D-ribosyl)glycinamide from N(1)-(5-phospho-D-ribosyl)glycinamide (10-formyl THF route): step 1/1.</text>
</comment>
<dbReference type="EMBL" id="UGPY01000001">
    <property type="protein sequence ID" value="STY96878.1"/>
    <property type="molecule type" value="Genomic_DNA"/>
</dbReference>
<dbReference type="GO" id="GO:0006189">
    <property type="term" value="P:'de novo' IMP biosynthetic process"/>
    <property type="evidence" value="ECO:0007669"/>
    <property type="project" value="UniProtKB-UniRule"/>
</dbReference>
<feature type="domain" description="Formyl transferase N-terminal" evidence="5">
    <location>
        <begin position="12"/>
        <end position="206"/>
    </location>
</feature>
<dbReference type="InterPro" id="IPR002376">
    <property type="entry name" value="Formyl_transf_N"/>
</dbReference>
<dbReference type="NCBIfam" id="TIGR00639">
    <property type="entry name" value="PurN"/>
    <property type="match status" value="1"/>
</dbReference>
<dbReference type="Proteomes" id="UP000255230">
    <property type="component" value="Unassembled WGS sequence"/>
</dbReference>
<dbReference type="GO" id="GO:0004644">
    <property type="term" value="F:phosphoribosylglycinamide formyltransferase activity"/>
    <property type="evidence" value="ECO:0007669"/>
    <property type="project" value="UniProtKB-UniRule"/>
</dbReference>
<dbReference type="HAMAP" id="MF_01930">
    <property type="entry name" value="PurN"/>
    <property type="match status" value="1"/>
</dbReference>
<evidence type="ECO:0000313" key="7">
    <source>
        <dbReference type="EMBL" id="STY96878.1"/>
    </source>
</evidence>
<dbReference type="SUPFAM" id="SSF53328">
    <property type="entry name" value="Formyltransferase"/>
    <property type="match status" value="1"/>
</dbReference>
<protein>
    <recommendedName>
        <fullName evidence="4">Phosphoribosylglycinamide formyltransferase</fullName>
        <ecNumber evidence="4">2.1.2.2</ecNumber>
    </recommendedName>
    <alternativeName>
        <fullName evidence="4">5'-phosphoribosylglycinamide transformylase</fullName>
    </alternativeName>
    <alternativeName>
        <fullName evidence="4">GAR transformylase</fullName>
        <shortName evidence="4">GART</shortName>
    </alternativeName>
</protein>
<name>A0A109WBH2_FAUOS</name>
<gene>
    <name evidence="4 7" type="primary">purN</name>
    <name evidence="6" type="ORF">A9299_00935</name>
    <name evidence="7" type="ORF">NCTC10465_00645</name>
</gene>
<organism evidence="7 9">
    <name type="scientific">Faucicola osloensis</name>
    <name type="common">Moraxella osloensis</name>
    <dbReference type="NCBI Taxonomy" id="34062"/>
    <lineage>
        <taxon>Bacteria</taxon>
        <taxon>Pseudomonadati</taxon>
        <taxon>Pseudomonadota</taxon>
        <taxon>Gammaproteobacteria</taxon>
        <taxon>Moraxellales</taxon>
        <taxon>Moraxellaceae</taxon>
        <taxon>Faucicola</taxon>
    </lineage>
</organism>
<dbReference type="Gene3D" id="3.40.50.170">
    <property type="entry name" value="Formyl transferase, N-terminal domain"/>
    <property type="match status" value="1"/>
</dbReference>
<evidence type="ECO:0000313" key="9">
    <source>
        <dbReference type="Proteomes" id="UP000255230"/>
    </source>
</evidence>
<reference evidence="7 9" key="2">
    <citation type="submission" date="2018-06" db="EMBL/GenBank/DDBJ databases">
        <authorList>
            <consortium name="Pathogen Informatics"/>
            <person name="Doyle S."/>
        </authorList>
    </citation>
    <scope>NUCLEOTIDE SEQUENCE [LARGE SCALE GENOMIC DNA]</scope>
    <source>
        <strain evidence="7 9">NCTC10465</strain>
    </source>
</reference>
<accession>A0A109WBH2</accession>
<feature type="binding site" evidence="4">
    <location>
        <position position="131"/>
    </location>
    <ligand>
        <name>(6R)-10-formyltetrahydrofolate</name>
        <dbReference type="ChEBI" id="CHEBI:195366"/>
    </ligand>
</feature>
<evidence type="ECO:0000313" key="8">
    <source>
        <dbReference type="Proteomes" id="UP000092509"/>
    </source>
</evidence>
<dbReference type="PANTHER" id="PTHR43369">
    <property type="entry name" value="PHOSPHORIBOSYLGLYCINAMIDE FORMYLTRANSFERASE"/>
    <property type="match status" value="1"/>
</dbReference>
<dbReference type="EC" id="2.1.2.2" evidence="4"/>
<evidence type="ECO:0000256" key="1">
    <source>
        <dbReference type="ARBA" id="ARBA00005054"/>
    </source>
</evidence>